<feature type="transmembrane region" description="Helical" evidence="1">
    <location>
        <begin position="12"/>
        <end position="30"/>
    </location>
</feature>
<dbReference type="EMBL" id="JBFAQK010000053">
    <property type="protein sequence ID" value="MEV4684523.1"/>
    <property type="molecule type" value="Genomic_DNA"/>
</dbReference>
<evidence type="ECO:0000313" key="3">
    <source>
        <dbReference type="Proteomes" id="UP001552521"/>
    </source>
</evidence>
<gene>
    <name evidence="2" type="ORF">AB0K36_27550</name>
</gene>
<reference evidence="2 3" key="1">
    <citation type="submission" date="2024-06" db="EMBL/GenBank/DDBJ databases">
        <title>The Natural Products Discovery Center: Release of the First 8490 Sequenced Strains for Exploring Actinobacteria Biosynthetic Diversity.</title>
        <authorList>
            <person name="Kalkreuter E."/>
            <person name="Kautsar S.A."/>
            <person name="Yang D."/>
            <person name="Bader C.D."/>
            <person name="Teijaro C.N."/>
            <person name="Fluegel L."/>
            <person name="Davis C.M."/>
            <person name="Simpson J.R."/>
            <person name="Lauterbach L."/>
            <person name="Steele A.D."/>
            <person name="Gui C."/>
            <person name="Meng S."/>
            <person name="Li G."/>
            <person name="Viehrig K."/>
            <person name="Ye F."/>
            <person name="Su P."/>
            <person name="Kiefer A.F."/>
            <person name="Nichols A."/>
            <person name="Cepeda A.J."/>
            <person name="Yan W."/>
            <person name="Fan B."/>
            <person name="Jiang Y."/>
            <person name="Adhikari A."/>
            <person name="Zheng C.-J."/>
            <person name="Schuster L."/>
            <person name="Cowan T.M."/>
            <person name="Smanski M.J."/>
            <person name="Chevrette M.G."/>
            <person name="De Carvalho L.P.S."/>
            <person name="Shen B."/>
        </authorList>
    </citation>
    <scope>NUCLEOTIDE SEQUENCE [LARGE SCALE GENOMIC DNA]</scope>
    <source>
        <strain evidence="2 3">NPDC049344</strain>
    </source>
</reference>
<sequence length="63" mass="6797">MEPRKQMSAGSGASRVALGTLVILLVLTPGGDIRLWWVYFLIAAGAGVLAYAGLRMALRRRQP</sequence>
<feature type="transmembrane region" description="Helical" evidence="1">
    <location>
        <begin position="36"/>
        <end position="54"/>
    </location>
</feature>
<accession>A0ABV3I1Y6</accession>
<name>A0ABV3I1Y6_9ACTN</name>
<protein>
    <submittedName>
        <fullName evidence="2">Uncharacterized protein</fullName>
    </submittedName>
</protein>
<dbReference type="RefSeq" id="WP_364599511.1">
    <property type="nucleotide sequence ID" value="NZ_JBFAQK010000053.1"/>
</dbReference>
<evidence type="ECO:0000256" key="1">
    <source>
        <dbReference type="SAM" id="Phobius"/>
    </source>
</evidence>
<evidence type="ECO:0000313" key="2">
    <source>
        <dbReference type="EMBL" id="MEV4684523.1"/>
    </source>
</evidence>
<comment type="caution">
    <text evidence="2">The sequence shown here is derived from an EMBL/GenBank/DDBJ whole genome shotgun (WGS) entry which is preliminary data.</text>
</comment>
<keyword evidence="1" id="KW-0472">Membrane</keyword>
<organism evidence="2 3">
    <name type="scientific">Streptomyces kurssanovii</name>
    <dbReference type="NCBI Taxonomy" id="67312"/>
    <lineage>
        <taxon>Bacteria</taxon>
        <taxon>Bacillati</taxon>
        <taxon>Actinomycetota</taxon>
        <taxon>Actinomycetes</taxon>
        <taxon>Kitasatosporales</taxon>
        <taxon>Streptomycetaceae</taxon>
        <taxon>Streptomyces</taxon>
    </lineage>
</organism>
<dbReference type="Proteomes" id="UP001552521">
    <property type="component" value="Unassembled WGS sequence"/>
</dbReference>
<proteinExistence type="predicted"/>
<keyword evidence="1" id="KW-1133">Transmembrane helix</keyword>
<keyword evidence="1" id="KW-0812">Transmembrane</keyword>
<keyword evidence="3" id="KW-1185">Reference proteome</keyword>